<keyword evidence="1" id="KW-0472">Membrane</keyword>
<feature type="transmembrane region" description="Helical" evidence="1">
    <location>
        <begin position="21"/>
        <end position="39"/>
    </location>
</feature>
<name>A0A418W601_9SPHN</name>
<proteinExistence type="predicted"/>
<feature type="transmembrane region" description="Helical" evidence="1">
    <location>
        <begin position="100"/>
        <end position="121"/>
    </location>
</feature>
<dbReference type="Proteomes" id="UP000286100">
    <property type="component" value="Unassembled WGS sequence"/>
</dbReference>
<feature type="domain" description="DUF7847" evidence="2">
    <location>
        <begin position="5"/>
        <end position="253"/>
    </location>
</feature>
<dbReference type="RefSeq" id="WP_119764173.1">
    <property type="nucleotide sequence ID" value="NZ_QYUM01000004.1"/>
</dbReference>
<dbReference type="Pfam" id="PF25231">
    <property type="entry name" value="DUF7847"/>
    <property type="match status" value="1"/>
</dbReference>
<feature type="transmembrane region" description="Helical" evidence="1">
    <location>
        <begin position="127"/>
        <end position="150"/>
    </location>
</feature>
<evidence type="ECO:0000256" key="1">
    <source>
        <dbReference type="SAM" id="Phobius"/>
    </source>
</evidence>
<keyword evidence="1" id="KW-0812">Transmembrane</keyword>
<dbReference type="EMBL" id="QYUM01000004">
    <property type="protein sequence ID" value="RJF85432.1"/>
    <property type="molecule type" value="Genomic_DNA"/>
</dbReference>
<keyword evidence="4" id="KW-1185">Reference proteome</keyword>
<feature type="transmembrane region" description="Helical" evidence="1">
    <location>
        <begin position="59"/>
        <end position="80"/>
    </location>
</feature>
<feature type="transmembrane region" description="Helical" evidence="1">
    <location>
        <begin position="181"/>
        <end position="214"/>
    </location>
</feature>
<organism evidence="3 4">
    <name type="scientific">Sphingomonas cavernae</name>
    <dbReference type="NCBI Taxonomy" id="2320861"/>
    <lineage>
        <taxon>Bacteria</taxon>
        <taxon>Pseudomonadati</taxon>
        <taxon>Pseudomonadota</taxon>
        <taxon>Alphaproteobacteria</taxon>
        <taxon>Sphingomonadales</taxon>
        <taxon>Sphingomonadaceae</taxon>
        <taxon>Sphingomonas</taxon>
    </lineage>
</organism>
<keyword evidence="1" id="KW-1133">Transmembrane helix</keyword>
<dbReference type="InterPro" id="IPR057169">
    <property type="entry name" value="DUF7847"/>
</dbReference>
<evidence type="ECO:0000259" key="2">
    <source>
        <dbReference type="Pfam" id="PF25231"/>
    </source>
</evidence>
<dbReference type="AlphaFoldDB" id="A0A418W601"/>
<sequence length="254" mass="26130">MKNLSISAAWNEAATFVKREGSLLFPVAFALIALPSILFQATAPVPVPGQQPEPGLWPLFFLPMLLVTLLGTLTLTIMALHPGTVVKDAIAAAARRVLPVFGGVFVFGLVVALIATPIAVASAGEKIGVGAGLTALLLLATLPVLLFVCVRLMLVNPVGANEAVGPIAMLKRSWALTAGHFWKLLGFLIVVAIVAIIIAVAVNAIGGIFVLLVAGTPDPGSLPAVLLLVLSGLLNAVVSVFVSAAIARIYAQLA</sequence>
<dbReference type="OrthoDB" id="7193287at2"/>
<accession>A0A418W601</accession>
<gene>
    <name evidence="3" type="ORF">D3876_15945</name>
</gene>
<reference evidence="3 4" key="1">
    <citation type="submission" date="2018-09" db="EMBL/GenBank/DDBJ databases">
        <authorList>
            <person name="Zhu H."/>
        </authorList>
    </citation>
    <scope>NUCLEOTIDE SEQUENCE [LARGE SCALE GENOMIC DNA]</scope>
    <source>
        <strain evidence="3 4">K2R01-6</strain>
    </source>
</reference>
<evidence type="ECO:0000313" key="4">
    <source>
        <dbReference type="Proteomes" id="UP000286100"/>
    </source>
</evidence>
<feature type="transmembrane region" description="Helical" evidence="1">
    <location>
        <begin position="226"/>
        <end position="251"/>
    </location>
</feature>
<evidence type="ECO:0000313" key="3">
    <source>
        <dbReference type="EMBL" id="RJF85432.1"/>
    </source>
</evidence>
<comment type="caution">
    <text evidence="3">The sequence shown here is derived from an EMBL/GenBank/DDBJ whole genome shotgun (WGS) entry which is preliminary data.</text>
</comment>
<protein>
    <recommendedName>
        <fullName evidence="2">DUF7847 domain-containing protein</fullName>
    </recommendedName>
</protein>